<name>A0A0C5G962_9ACTN</name>
<dbReference type="KEGG" id="scw:TU94_32105"/>
<gene>
    <name evidence="1" type="ORF">TU94_32105</name>
</gene>
<dbReference type="AlphaFoldDB" id="A0A0C5G962"/>
<sequence>MTADLRVPHPRAKRLEVYRSETAPVVDHYRTQGLVTTISALGQVQEVLDRALVAIGQARSTPPAR</sequence>
<dbReference type="PATRIC" id="fig|477245.3.peg.6837"/>
<dbReference type="Proteomes" id="UP000032234">
    <property type="component" value="Chromosome"/>
</dbReference>
<dbReference type="EMBL" id="CP010849">
    <property type="protein sequence ID" value="AJP05370.1"/>
    <property type="molecule type" value="Genomic_DNA"/>
</dbReference>
<organism evidence="1 2">
    <name type="scientific">Streptomyces cyaneogriseus subsp. noncyanogenus</name>
    <dbReference type="NCBI Taxonomy" id="477245"/>
    <lineage>
        <taxon>Bacteria</taxon>
        <taxon>Bacillati</taxon>
        <taxon>Actinomycetota</taxon>
        <taxon>Actinomycetes</taxon>
        <taxon>Kitasatosporales</taxon>
        <taxon>Streptomycetaceae</taxon>
        <taxon>Streptomyces</taxon>
    </lineage>
</organism>
<evidence type="ECO:0000313" key="2">
    <source>
        <dbReference type="Proteomes" id="UP000032234"/>
    </source>
</evidence>
<evidence type="ECO:0008006" key="3">
    <source>
        <dbReference type="Google" id="ProtNLM"/>
    </source>
</evidence>
<keyword evidence="2" id="KW-1185">Reference proteome</keyword>
<dbReference type="InterPro" id="IPR027417">
    <property type="entry name" value="P-loop_NTPase"/>
</dbReference>
<protein>
    <recommendedName>
        <fullName evidence="3">Adenylate kinase</fullName>
    </recommendedName>
</protein>
<dbReference type="Gene3D" id="3.40.50.300">
    <property type="entry name" value="P-loop containing nucleotide triphosphate hydrolases"/>
    <property type="match status" value="1"/>
</dbReference>
<dbReference type="STRING" id="477245.TU94_32105"/>
<accession>A0A0C5G962</accession>
<reference evidence="1 2" key="1">
    <citation type="submission" date="2015-02" db="EMBL/GenBank/DDBJ databases">
        <title>Genome sequence of thermotolerant Streptomyces cyaneogriseus subsp. Noncyanogenus NMWT1, the producer of nematocidal antibiotics nemadectin.</title>
        <authorList>
            <person name="Wang H."/>
            <person name="Li C."/>
            <person name="Xiang W."/>
            <person name="Wang X."/>
        </authorList>
    </citation>
    <scope>NUCLEOTIDE SEQUENCE [LARGE SCALE GENOMIC DNA]</scope>
    <source>
        <strain evidence="1 2">NMWT 1</strain>
    </source>
</reference>
<proteinExistence type="predicted"/>
<evidence type="ECO:0000313" key="1">
    <source>
        <dbReference type="EMBL" id="AJP05370.1"/>
    </source>
</evidence>
<dbReference type="HOGENOM" id="CLU_2847788_0_0_11"/>